<reference evidence="1" key="1">
    <citation type="journal article" date="2013" name="BMC Genomics">
        <title>Unscrambling butterfly oogenesis.</title>
        <authorList>
            <person name="Carter J.M."/>
            <person name="Baker S.C."/>
            <person name="Pink R."/>
            <person name="Carter D.R."/>
            <person name="Collins A."/>
            <person name="Tomlin J."/>
            <person name="Gibbs M."/>
            <person name="Breuker C.J."/>
        </authorList>
    </citation>
    <scope>NUCLEOTIDE SEQUENCE</scope>
    <source>
        <tissue evidence="1">Ovary</tissue>
    </source>
</reference>
<dbReference type="EMBL" id="GAIX01008721">
    <property type="protein sequence ID" value="JAA83839.1"/>
    <property type="molecule type" value="Transcribed_RNA"/>
</dbReference>
<accession>S4P1Y9</accession>
<evidence type="ECO:0000313" key="1">
    <source>
        <dbReference type="EMBL" id="JAA83839.1"/>
    </source>
</evidence>
<name>S4P1Y9_9NEOP</name>
<sequence>MNDISYNTTRKYFSMTVHNLGTPVMRISSSSRIGLVWSGPHLGRPYRIISYVPFLSSMGDAGYWIGDRVRALSHARGPDLRNPHPQVVSVFILMD</sequence>
<organism evidence="1">
    <name type="scientific">Pararge aegeria</name>
    <name type="common">speckled wood butterfly</name>
    <dbReference type="NCBI Taxonomy" id="116150"/>
    <lineage>
        <taxon>Eukaryota</taxon>
        <taxon>Metazoa</taxon>
        <taxon>Ecdysozoa</taxon>
        <taxon>Arthropoda</taxon>
        <taxon>Hexapoda</taxon>
        <taxon>Insecta</taxon>
        <taxon>Pterygota</taxon>
        <taxon>Neoptera</taxon>
        <taxon>Endopterygota</taxon>
        <taxon>Lepidoptera</taxon>
        <taxon>Glossata</taxon>
        <taxon>Ditrysia</taxon>
        <taxon>Papilionoidea</taxon>
        <taxon>Nymphalidae</taxon>
        <taxon>Satyrinae</taxon>
        <taxon>Satyrini</taxon>
        <taxon>Parargina</taxon>
        <taxon>Pararge</taxon>
    </lineage>
</organism>
<reference evidence="1" key="2">
    <citation type="submission" date="2013-05" db="EMBL/GenBank/DDBJ databases">
        <authorList>
            <person name="Carter J.-M."/>
            <person name="Baker S.C."/>
            <person name="Pink R."/>
            <person name="Carter D.R.F."/>
            <person name="Collins A."/>
            <person name="Tomlin J."/>
            <person name="Gibbs M."/>
            <person name="Breuker C.J."/>
        </authorList>
    </citation>
    <scope>NUCLEOTIDE SEQUENCE</scope>
    <source>
        <tissue evidence="1">Ovary</tissue>
    </source>
</reference>
<protein>
    <submittedName>
        <fullName evidence="1">Uncharacterized protein</fullName>
    </submittedName>
</protein>
<proteinExistence type="predicted"/>
<dbReference type="AlphaFoldDB" id="S4P1Y9"/>
<feature type="non-terminal residue" evidence="1">
    <location>
        <position position="95"/>
    </location>
</feature>